<dbReference type="InterPro" id="IPR003406">
    <property type="entry name" value="Glyco_trans_14"/>
</dbReference>
<dbReference type="Proteomes" id="UP001152320">
    <property type="component" value="Chromosome 9"/>
</dbReference>
<evidence type="ECO:0000256" key="10">
    <source>
        <dbReference type="ARBA" id="ARBA00038150"/>
    </source>
</evidence>
<dbReference type="OrthoDB" id="2019572at2759"/>
<keyword evidence="7" id="KW-1133">Transmembrane helix</keyword>
<organism evidence="11 12">
    <name type="scientific">Holothuria leucospilota</name>
    <name type="common">Black long sea cucumber</name>
    <name type="synonym">Mertensiothuria leucospilota</name>
    <dbReference type="NCBI Taxonomy" id="206669"/>
    <lineage>
        <taxon>Eukaryota</taxon>
        <taxon>Metazoa</taxon>
        <taxon>Echinodermata</taxon>
        <taxon>Eleutherozoa</taxon>
        <taxon>Echinozoa</taxon>
        <taxon>Holothuroidea</taxon>
        <taxon>Aspidochirotacea</taxon>
        <taxon>Aspidochirotida</taxon>
        <taxon>Holothuriidae</taxon>
        <taxon>Holothuria</taxon>
    </lineage>
</organism>
<accession>A0A9Q1C0A0</accession>
<evidence type="ECO:0000256" key="3">
    <source>
        <dbReference type="ARBA" id="ARBA00022676"/>
    </source>
</evidence>
<keyword evidence="3" id="KW-0328">Glycosyltransferase</keyword>
<gene>
    <name evidence="11" type="ORF">HOLleu_19723</name>
</gene>
<evidence type="ECO:0000256" key="1">
    <source>
        <dbReference type="ARBA" id="ARBA00004606"/>
    </source>
</evidence>
<dbReference type="EMBL" id="JAIZAY010000009">
    <property type="protein sequence ID" value="KAJ8035903.1"/>
    <property type="molecule type" value="Genomic_DNA"/>
</dbReference>
<keyword evidence="4" id="KW-0808">Transferase</keyword>
<comment type="pathway">
    <text evidence="2">Protein modification; protein glycosylation.</text>
</comment>
<evidence type="ECO:0000313" key="11">
    <source>
        <dbReference type="EMBL" id="KAJ8035903.1"/>
    </source>
</evidence>
<dbReference type="AlphaFoldDB" id="A0A9Q1C0A0"/>
<evidence type="ECO:0000256" key="2">
    <source>
        <dbReference type="ARBA" id="ARBA00004922"/>
    </source>
</evidence>
<protein>
    <submittedName>
        <fullName evidence="11">N-acetyllactosaminide beta-1,6-N-acetylglucosaminyl-transferase</fullName>
    </submittedName>
</protein>
<dbReference type="PANTHER" id="PTHR19297">
    <property type="entry name" value="GLYCOSYLTRANSFERASE 14 FAMILY MEMBER"/>
    <property type="match status" value="1"/>
</dbReference>
<keyword evidence="12" id="KW-1185">Reference proteome</keyword>
<keyword evidence="8" id="KW-0472">Membrane</keyword>
<evidence type="ECO:0000256" key="5">
    <source>
        <dbReference type="ARBA" id="ARBA00022692"/>
    </source>
</evidence>
<keyword evidence="6" id="KW-0735">Signal-anchor</keyword>
<keyword evidence="5" id="KW-0812">Transmembrane</keyword>
<keyword evidence="9" id="KW-0325">Glycoprotein</keyword>
<evidence type="ECO:0000256" key="9">
    <source>
        <dbReference type="ARBA" id="ARBA00023180"/>
    </source>
</evidence>
<comment type="caution">
    <text evidence="11">The sequence shown here is derived from an EMBL/GenBank/DDBJ whole genome shotgun (WGS) entry which is preliminary data.</text>
</comment>
<comment type="similarity">
    <text evidence="10">Belongs to the glycosyltransferase 14 family.</text>
</comment>
<evidence type="ECO:0000256" key="7">
    <source>
        <dbReference type="ARBA" id="ARBA00022989"/>
    </source>
</evidence>
<dbReference type="PANTHER" id="PTHR19297:SF181">
    <property type="entry name" value="PROTEIN XYLOSYLTRANSFERASE"/>
    <property type="match status" value="1"/>
</dbReference>
<evidence type="ECO:0000256" key="8">
    <source>
        <dbReference type="ARBA" id="ARBA00023136"/>
    </source>
</evidence>
<dbReference type="GO" id="GO:0016020">
    <property type="term" value="C:membrane"/>
    <property type="evidence" value="ECO:0007669"/>
    <property type="project" value="UniProtKB-SubCell"/>
</dbReference>
<dbReference type="GO" id="GO:0008375">
    <property type="term" value="F:acetylglucosaminyltransferase activity"/>
    <property type="evidence" value="ECO:0007669"/>
    <property type="project" value="TreeGrafter"/>
</dbReference>
<dbReference type="Pfam" id="PF02485">
    <property type="entry name" value="Branch"/>
    <property type="match status" value="1"/>
</dbReference>
<sequence length="373" mass="43292">MQHSVINKTNLEVDEARLAGNILMPSDKDMANFTQDCSTFKHIRKYPTKPRSEEERNFSLAYIILTHKDVAQVERLLRAIYQPQNIYCIHPDKKSSADYQGALRSLVNCFENVFIPSKVEAVQYHGITRVQADINCMADLLEKPVQWKYVLNLCGQDFPLKTNLEIVQQLKAFKGLNAISGVLPVKRFKNRALYHHITLENGALHRTDEKKTPPPHNFTLYHGNAYIAATRAFTNYIINDQRAIDLLKWSEDTQDPEEHYYVTLQRYPGVPGGVSGSFGEVNVRFIKWLDDNKYLECIGQYVRKVCVFGIGYLNYLLSQPHLFANKFYYDNDPVTLQCLEEMLDYRQRYPKSIHQFVPEFPVVSLPWQNLDNF</sequence>
<reference evidence="11" key="1">
    <citation type="submission" date="2021-10" db="EMBL/GenBank/DDBJ databases">
        <title>Tropical sea cucumber genome reveals ecological adaptation and Cuvierian tubules defense mechanism.</title>
        <authorList>
            <person name="Chen T."/>
        </authorList>
    </citation>
    <scope>NUCLEOTIDE SEQUENCE</scope>
    <source>
        <strain evidence="11">Nanhai2018</strain>
        <tissue evidence="11">Muscle</tissue>
    </source>
</reference>
<proteinExistence type="inferred from homology"/>
<comment type="subcellular location">
    <subcellularLocation>
        <location evidence="1">Membrane</location>
        <topology evidence="1">Single-pass type II membrane protein</topology>
    </subcellularLocation>
</comment>
<evidence type="ECO:0000313" key="12">
    <source>
        <dbReference type="Proteomes" id="UP001152320"/>
    </source>
</evidence>
<evidence type="ECO:0000256" key="6">
    <source>
        <dbReference type="ARBA" id="ARBA00022968"/>
    </source>
</evidence>
<evidence type="ECO:0000256" key="4">
    <source>
        <dbReference type="ARBA" id="ARBA00022679"/>
    </source>
</evidence>
<name>A0A9Q1C0A0_HOLLE</name>